<sequence>MKSSLVVLSENPSLICSVWTMKSYNPNSSRAQMKSIWKTKKKFEI</sequence>
<evidence type="ECO:0000313" key="1">
    <source>
        <dbReference type="EMBL" id="MBA0573780.1"/>
    </source>
</evidence>
<reference evidence="1 2" key="1">
    <citation type="journal article" date="2019" name="Genome Biol. Evol.">
        <title>Insights into the evolution of the New World diploid cottons (Gossypium, subgenus Houzingenia) based on genome sequencing.</title>
        <authorList>
            <person name="Grover C.E."/>
            <person name="Arick M.A. 2nd"/>
            <person name="Thrash A."/>
            <person name="Conover J.L."/>
            <person name="Sanders W.S."/>
            <person name="Peterson D.G."/>
            <person name="Frelichowski J.E."/>
            <person name="Scheffler J.A."/>
            <person name="Scheffler B.E."/>
            <person name="Wendel J.F."/>
        </authorList>
    </citation>
    <scope>NUCLEOTIDE SEQUENCE [LARGE SCALE GENOMIC DNA]</scope>
    <source>
        <strain evidence="1">157</strain>
        <tissue evidence="1">Leaf</tissue>
    </source>
</reference>
<name>A0A7J8NAB0_9ROSI</name>
<comment type="caution">
    <text evidence="1">The sequence shown here is derived from an EMBL/GenBank/DDBJ whole genome shotgun (WGS) entry which is preliminary data.</text>
</comment>
<evidence type="ECO:0000313" key="2">
    <source>
        <dbReference type="Proteomes" id="UP000593572"/>
    </source>
</evidence>
<dbReference type="Proteomes" id="UP000593572">
    <property type="component" value="Unassembled WGS sequence"/>
</dbReference>
<keyword evidence="2" id="KW-1185">Reference proteome</keyword>
<accession>A0A7J8NAB0</accession>
<dbReference type="EMBL" id="JABEZX010000013">
    <property type="protein sequence ID" value="MBA0573780.1"/>
    <property type="molecule type" value="Genomic_DNA"/>
</dbReference>
<protein>
    <submittedName>
        <fullName evidence="1">Uncharacterized protein</fullName>
    </submittedName>
</protein>
<dbReference type="AlphaFoldDB" id="A0A7J8NAB0"/>
<organism evidence="1 2">
    <name type="scientific">Gossypium lobatum</name>
    <dbReference type="NCBI Taxonomy" id="34289"/>
    <lineage>
        <taxon>Eukaryota</taxon>
        <taxon>Viridiplantae</taxon>
        <taxon>Streptophyta</taxon>
        <taxon>Embryophyta</taxon>
        <taxon>Tracheophyta</taxon>
        <taxon>Spermatophyta</taxon>
        <taxon>Magnoliopsida</taxon>
        <taxon>eudicotyledons</taxon>
        <taxon>Gunneridae</taxon>
        <taxon>Pentapetalae</taxon>
        <taxon>rosids</taxon>
        <taxon>malvids</taxon>
        <taxon>Malvales</taxon>
        <taxon>Malvaceae</taxon>
        <taxon>Malvoideae</taxon>
        <taxon>Gossypium</taxon>
    </lineage>
</organism>
<gene>
    <name evidence="1" type="ORF">Golob_001037</name>
</gene>
<proteinExistence type="predicted"/>